<dbReference type="InterPro" id="IPR011701">
    <property type="entry name" value="MFS"/>
</dbReference>
<keyword evidence="5 6" id="KW-0472">Membrane</keyword>
<dbReference type="GO" id="GO:0022857">
    <property type="term" value="F:transmembrane transporter activity"/>
    <property type="evidence" value="ECO:0007669"/>
    <property type="project" value="InterPro"/>
</dbReference>
<feature type="transmembrane region" description="Helical" evidence="6">
    <location>
        <begin position="289"/>
        <end position="309"/>
    </location>
</feature>
<dbReference type="PROSITE" id="PS50850">
    <property type="entry name" value="MFS"/>
    <property type="match status" value="1"/>
</dbReference>
<feature type="domain" description="Major facilitator superfamily (MFS) profile" evidence="7">
    <location>
        <begin position="1"/>
        <end position="375"/>
    </location>
</feature>
<keyword evidence="4 6" id="KW-1133">Transmembrane helix</keyword>
<dbReference type="SUPFAM" id="SSF103473">
    <property type="entry name" value="MFS general substrate transporter"/>
    <property type="match status" value="1"/>
</dbReference>
<organism evidence="8 9">
    <name type="scientific">Sulfitobacter sediminilitoris</name>
    <dbReference type="NCBI Taxonomy" id="2698830"/>
    <lineage>
        <taxon>Bacteria</taxon>
        <taxon>Pseudomonadati</taxon>
        <taxon>Pseudomonadota</taxon>
        <taxon>Alphaproteobacteria</taxon>
        <taxon>Rhodobacterales</taxon>
        <taxon>Roseobacteraceae</taxon>
        <taxon>Sulfitobacter</taxon>
    </lineage>
</organism>
<keyword evidence="2" id="KW-1003">Cell membrane</keyword>
<sequence length="376" mass="39359">MILLLWGAGLGAAAQYGKVSVIFDLLPDAYPDAGAAVGWIVSLVGFVGIIFGVMAGLVVARIRYRRALLGALWAGAAVSCLQALLPPLSWMLFARVIEGASHLAIVVAAPTLIAQLSAEKDRGLTLTLWGTFFGVAFAILAFAGRPLALSLGLPALFLAHGAYMAVFAMILSARLRALPDEGPQPPFSVPQILRDHGTIYRSPFISAPAAGWLFYTFSFVSILTVLPPYIDPAIRATIMTAMPLMSIAVSMTFGVLLLRTLSAVQVVMTGFGLSALCMVWLWWSPGAPLACLALAGAMGLIQGASFAAVPQLNATPATQAQANGAMAQMGNIGNTLGTPVMAFGLIHAGYNTLPVLAGMAFVLGLTLHLVLARLRD</sequence>
<accession>A0A6P0CA62</accession>
<dbReference type="GO" id="GO:0005886">
    <property type="term" value="C:plasma membrane"/>
    <property type="evidence" value="ECO:0007669"/>
    <property type="project" value="UniProtKB-SubCell"/>
</dbReference>
<dbReference type="Pfam" id="PF07690">
    <property type="entry name" value="MFS_1"/>
    <property type="match status" value="1"/>
</dbReference>
<dbReference type="PANTHER" id="PTHR43124:SF3">
    <property type="entry name" value="CHLORAMPHENICOL EFFLUX PUMP RV0191"/>
    <property type="match status" value="1"/>
</dbReference>
<dbReference type="PANTHER" id="PTHR43124">
    <property type="entry name" value="PURINE EFFLUX PUMP PBUE"/>
    <property type="match status" value="1"/>
</dbReference>
<evidence type="ECO:0000259" key="7">
    <source>
        <dbReference type="PROSITE" id="PS50850"/>
    </source>
</evidence>
<evidence type="ECO:0000256" key="4">
    <source>
        <dbReference type="ARBA" id="ARBA00022989"/>
    </source>
</evidence>
<comment type="subcellular location">
    <subcellularLocation>
        <location evidence="1">Cell membrane</location>
        <topology evidence="1">Multi-pass membrane protein</topology>
    </subcellularLocation>
</comment>
<dbReference type="EMBL" id="JAABNT010000003">
    <property type="protein sequence ID" value="NEK22026.1"/>
    <property type="molecule type" value="Genomic_DNA"/>
</dbReference>
<keyword evidence="9" id="KW-1185">Reference proteome</keyword>
<feature type="transmembrane region" description="Helical" evidence="6">
    <location>
        <begin position="126"/>
        <end position="145"/>
    </location>
</feature>
<feature type="transmembrane region" description="Helical" evidence="6">
    <location>
        <begin position="91"/>
        <end position="114"/>
    </location>
</feature>
<reference evidence="8 9" key="1">
    <citation type="submission" date="2020-01" db="EMBL/GenBank/DDBJ databases">
        <title>Sulfitobacter sediminilitoris sp. nov., isolated from a tidal flat.</title>
        <authorList>
            <person name="Park S."/>
            <person name="Yoon J.-H."/>
        </authorList>
    </citation>
    <scope>NUCLEOTIDE SEQUENCE [LARGE SCALE GENOMIC DNA]</scope>
    <source>
        <strain evidence="8 9">JBTF-M27</strain>
    </source>
</reference>
<name>A0A6P0CA62_9RHOB</name>
<evidence type="ECO:0000256" key="6">
    <source>
        <dbReference type="SAM" id="Phobius"/>
    </source>
</evidence>
<feature type="transmembrane region" description="Helical" evidence="6">
    <location>
        <begin position="209"/>
        <end position="230"/>
    </location>
</feature>
<evidence type="ECO:0000256" key="5">
    <source>
        <dbReference type="ARBA" id="ARBA00023136"/>
    </source>
</evidence>
<evidence type="ECO:0000313" key="8">
    <source>
        <dbReference type="EMBL" id="NEK22026.1"/>
    </source>
</evidence>
<proteinExistence type="predicted"/>
<feature type="transmembrane region" description="Helical" evidence="6">
    <location>
        <begin position="38"/>
        <end position="60"/>
    </location>
</feature>
<dbReference type="InterPro" id="IPR050189">
    <property type="entry name" value="MFS_Efflux_Transporters"/>
</dbReference>
<feature type="transmembrane region" description="Helical" evidence="6">
    <location>
        <begin position="236"/>
        <end position="257"/>
    </location>
</feature>
<protein>
    <submittedName>
        <fullName evidence="8">MFS transporter</fullName>
    </submittedName>
</protein>
<feature type="transmembrane region" description="Helical" evidence="6">
    <location>
        <begin position="356"/>
        <end position="374"/>
    </location>
</feature>
<dbReference type="Gene3D" id="1.20.1250.20">
    <property type="entry name" value="MFS general substrate transporter like domains"/>
    <property type="match status" value="1"/>
</dbReference>
<feature type="transmembrane region" description="Helical" evidence="6">
    <location>
        <begin position="151"/>
        <end position="171"/>
    </location>
</feature>
<evidence type="ECO:0000256" key="3">
    <source>
        <dbReference type="ARBA" id="ARBA00022692"/>
    </source>
</evidence>
<comment type="caution">
    <text evidence="8">The sequence shown here is derived from an EMBL/GenBank/DDBJ whole genome shotgun (WGS) entry which is preliminary data.</text>
</comment>
<evidence type="ECO:0000256" key="2">
    <source>
        <dbReference type="ARBA" id="ARBA00022475"/>
    </source>
</evidence>
<dbReference type="InterPro" id="IPR036259">
    <property type="entry name" value="MFS_trans_sf"/>
</dbReference>
<feature type="transmembrane region" description="Helical" evidence="6">
    <location>
        <begin position="67"/>
        <end position="85"/>
    </location>
</feature>
<gene>
    <name evidence="8" type="ORF">GV827_06385</name>
</gene>
<dbReference type="Proteomes" id="UP000468591">
    <property type="component" value="Unassembled WGS sequence"/>
</dbReference>
<dbReference type="InterPro" id="IPR020846">
    <property type="entry name" value="MFS_dom"/>
</dbReference>
<dbReference type="AlphaFoldDB" id="A0A6P0CA62"/>
<keyword evidence="3 6" id="KW-0812">Transmembrane</keyword>
<evidence type="ECO:0000313" key="9">
    <source>
        <dbReference type="Proteomes" id="UP000468591"/>
    </source>
</evidence>
<evidence type="ECO:0000256" key="1">
    <source>
        <dbReference type="ARBA" id="ARBA00004651"/>
    </source>
</evidence>